<keyword evidence="3" id="KW-0449">Lipoprotein</keyword>
<evidence type="ECO:0000256" key="1">
    <source>
        <dbReference type="SAM" id="MobiDB-lite"/>
    </source>
</evidence>
<dbReference type="RefSeq" id="WP_244713029.1">
    <property type="nucleotide sequence ID" value="NZ_CP095073.1"/>
</dbReference>
<dbReference type="Proteomes" id="UP000831787">
    <property type="component" value="Chromosome"/>
</dbReference>
<feature type="region of interest" description="Disordered" evidence="1">
    <location>
        <begin position="177"/>
        <end position="199"/>
    </location>
</feature>
<dbReference type="Pfam" id="PF09580">
    <property type="entry name" value="Spore_YhcN_YlaJ"/>
    <property type="match status" value="1"/>
</dbReference>
<keyword evidence="2" id="KW-0732">Signal</keyword>
<organism evidence="3 4">
    <name type="scientific">Halobacillus salinarum</name>
    <dbReference type="NCBI Taxonomy" id="2932257"/>
    <lineage>
        <taxon>Bacteria</taxon>
        <taxon>Bacillati</taxon>
        <taxon>Bacillota</taxon>
        <taxon>Bacilli</taxon>
        <taxon>Bacillales</taxon>
        <taxon>Bacillaceae</taxon>
        <taxon>Halobacillus</taxon>
    </lineage>
</organism>
<dbReference type="InterPro" id="IPR019076">
    <property type="entry name" value="Spore_lipoprot_YhcN/YlaJ-like"/>
</dbReference>
<accession>A0ABY4EPX6</accession>
<dbReference type="EMBL" id="CP095073">
    <property type="protein sequence ID" value="UOQ46040.1"/>
    <property type="molecule type" value="Genomic_DNA"/>
</dbReference>
<evidence type="ECO:0000256" key="2">
    <source>
        <dbReference type="SAM" id="SignalP"/>
    </source>
</evidence>
<evidence type="ECO:0000313" key="3">
    <source>
        <dbReference type="EMBL" id="UOQ46040.1"/>
    </source>
</evidence>
<evidence type="ECO:0000313" key="4">
    <source>
        <dbReference type="Proteomes" id="UP000831787"/>
    </source>
</evidence>
<feature type="signal peptide" evidence="2">
    <location>
        <begin position="1"/>
        <end position="21"/>
    </location>
</feature>
<keyword evidence="4" id="KW-1185">Reference proteome</keyword>
<reference evidence="3 4" key="1">
    <citation type="submission" date="2022-04" db="EMBL/GenBank/DDBJ databases">
        <title>Halobacillus sp. isolated from saltern.</title>
        <authorList>
            <person name="Won M."/>
            <person name="Lee C.-M."/>
            <person name="Woen H.-Y."/>
            <person name="Kwon S.-W."/>
        </authorList>
    </citation>
    <scope>NUCLEOTIDE SEQUENCE [LARGE SCALE GENOMIC DNA]</scope>
    <source>
        <strain evidence="3 4">SSBR10-3</strain>
    </source>
</reference>
<name>A0ABY4EPX6_9BACI</name>
<feature type="chain" id="PRO_5045700219" evidence="2">
    <location>
        <begin position="22"/>
        <end position="199"/>
    </location>
</feature>
<sequence length="199" mass="22263">MKFKPLPFLLAAALLIPAGCADEVKNADNKHDKDDALNGNPMDSYNDKLVDGQVGYVRFKSTQLDQKKEQQRKIKVNKEQVADMVTRMILTYDGFEDVATLVTDNKVLVAYRPPEGEDRNRAADMVQKTAYSLVPSFYHVYVSDQPSAFGDIQSLSTSTVYDKNYNSVIDSVVNKMKKAPQGKTTPNNAAENMKEEMGR</sequence>
<protein>
    <submittedName>
        <fullName evidence="3">YhcN/YlaJ family sporulation lipoprotein</fullName>
    </submittedName>
</protein>
<proteinExistence type="predicted"/>
<gene>
    <name evidence="3" type="ORF">MUN89_09040</name>
</gene>